<dbReference type="Proteomes" id="UP000182278">
    <property type="component" value="Unassembled WGS sequence"/>
</dbReference>
<dbReference type="InterPro" id="IPR036388">
    <property type="entry name" value="WH-like_DNA-bd_sf"/>
</dbReference>
<dbReference type="SUPFAM" id="SSF46785">
    <property type="entry name" value="Winged helix' DNA-binding domain"/>
    <property type="match status" value="1"/>
</dbReference>
<name>A0A1J4SHG4_9BACT</name>
<evidence type="ECO:0000313" key="1">
    <source>
        <dbReference type="EMBL" id="OIN98815.1"/>
    </source>
</evidence>
<evidence type="ECO:0008006" key="3">
    <source>
        <dbReference type="Google" id="ProtNLM"/>
    </source>
</evidence>
<dbReference type="AlphaFoldDB" id="A0A1J4SHG4"/>
<dbReference type="InterPro" id="IPR038475">
    <property type="entry name" value="RecG_C_sf"/>
</dbReference>
<reference evidence="1 2" key="1">
    <citation type="journal article" date="2016" name="Environ. Microbiol.">
        <title>Genomic resolution of a cold subsurface aquifer community provides metabolic insights for novel microbes adapted to high CO concentrations.</title>
        <authorList>
            <person name="Probst A.J."/>
            <person name="Castelle C.J."/>
            <person name="Singh A."/>
            <person name="Brown C.T."/>
            <person name="Anantharaman K."/>
            <person name="Sharon I."/>
            <person name="Hug L.A."/>
            <person name="Burstein D."/>
            <person name="Emerson J.B."/>
            <person name="Thomas B.C."/>
            <person name="Banfield J.F."/>
        </authorList>
    </citation>
    <scope>NUCLEOTIDE SEQUENCE [LARGE SCALE GENOMIC DNA]</scope>
    <source>
        <strain evidence="1">CG1_02_38_46</strain>
    </source>
</reference>
<accession>A0A1J4SHG4</accession>
<comment type="caution">
    <text evidence="1">The sequence shown here is derived from an EMBL/GenBank/DDBJ whole genome shotgun (WGS) entry which is preliminary data.</text>
</comment>
<gene>
    <name evidence="1" type="ORF">AUJ66_00205</name>
</gene>
<protein>
    <recommendedName>
        <fullName evidence="3">ATP-dependent DNA helicase RecG C-terminal domain-containing protein</fullName>
    </recommendedName>
</protein>
<organism evidence="1 2">
    <name type="scientific">Candidatus Desantisbacteria bacterium CG1_02_38_46</name>
    <dbReference type="NCBI Taxonomy" id="1817893"/>
    <lineage>
        <taxon>Bacteria</taxon>
        <taxon>Candidatus Desantisiibacteriota</taxon>
    </lineage>
</organism>
<dbReference type="EMBL" id="MNUO01000003">
    <property type="protein sequence ID" value="OIN98815.1"/>
    <property type="molecule type" value="Genomic_DNA"/>
</dbReference>
<dbReference type="PANTHER" id="PTHR30595:SF6">
    <property type="entry name" value="SCHLAFEN ALBA-2 DOMAIN-CONTAINING PROTEIN"/>
    <property type="match status" value="1"/>
</dbReference>
<proteinExistence type="predicted"/>
<dbReference type="InterPro" id="IPR036390">
    <property type="entry name" value="WH_DNA-bd_sf"/>
</dbReference>
<dbReference type="STRING" id="1817893.AUJ66_00205"/>
<evidence type="ECO:0000313" key="2">
    <source>
        <dbReference type="Proteomes" id="UP000182278"/>
    </source>
</evidence>
<dbReference type="Gene3D" id="3.30.565.60">
    <property type="match status" value="1"/>
</dbReference>
<sequence length="141" mass="16423">MPVHRNPNIMKALYGYGYVEGYGDGMHIIREQFQNHPLKPKFPKFEGILGGVKVTLYAAKISKLENVVHKKIDLLNLNLNERQRKAVDYLRERGRITNREYRNLCGVGWDTSHRDLRELIKKGVVERKGRGRGVFYRMIIG</sequence>
<dbReference type="Gene3D" id="1.10.10.10">
    <property type="entry name" value="Winged helix-like DNA-binding domain superfamily/Winged helix DNA-binding domain"/>
    <property type="match status" value="1"/>
</dbReference>
<dbReference type="PANTHER" id="PTHR30595">
    <property type="entry name" value="GLPR-RELATED TRANSCRIPTIONAL REPRESSOR"/>
    <property type="match status" value="1"/>
</dbReference>